<dbReference type="Proteomes" id="UP001195483">
    <property type="component" value="Unassembled WGS sequence"/>
</dbReference>
<comment type="caution">
    <text evidence="12">Lacks conserved residue(s) required for the propagation of feature annotation.</text>
</comment>
<dbReference type="PANTHER" id="PTHR24034:SF209">
    <property type="entry name" value="EGF-LIKE DOMAIN-CONTAINING PROTEIN"/>
    <property type="match status" value="1"/>
</dbReference>
<evidence type="ECO:0000256" key="7">
    <source>
        <dbReference type="ARBA" id="ARBA00022989"/>
    </source>
</evidence>
<reference evidence="14" key="2">
    <citation type="journal article" date="2021" name="Genome Biol. Evol.">
        <title>Developing a high-quality reference genome for a parasitic bivalve with doubly uniparental inheritance (Bivalvia: Unionida).</title>
        <authorList>
            <person name="Smith C.H."/>
        </authorList>
    </citation>
    <scope>NUCLEOTIDE SEQUENCE</scope>
    <source>
        <strain evidence="14">CHS0354</strain>
        <tissue evidence="14">Mantle</tissue>
    </source>
</reference>
<evidence type="ECO:0000256" key="9">
    <source>
        <dbReference type="ARBA" id="ARBA00023157"/>
    </source>
</evidence>
<feature type="domain" description="EGF-like" evidence="13">
    <location>
        <begin position="57"/>
        <end position="92"/>
    </location>
</feature>
<name>A0AAE0SU53_9BIVA</name>
<evidence type="ECO:0000256" key="1">
    <source>
        <dbReference type="ARBA" id="ARBA00004479"/>
    </source>
</evidence>
<protein>
    <recommendedName>
        <fullName evidence="13">EGF-like domain-containing protein</fullName>
    </recommendedName>
</protein>
<keyword evidence="7" id="KW-1133">Transmembrane helix</keyword>
<dbReference type="GO" id="GO:0006897">
    <property type="term" value="P:endocytosis"/>
    <property type="evidence" value="ECO:0007669"/>
    <property type="project" value="UniProtKB-KW"/>
</dbReference>
<evidence type="ECO:0000313" key="15">
    <source>
        <dbReference type="Proteomes" id="UP001195483"/>
    </source>
</evidence>
<dbReference type="InterPro" id="IPR000152">
    <property type="entry name" value="EGF-type_Asp/Asn_hydroxyl_site"/>
</dbReference>
<evidence type="ECO:0000256" key="10">
    <source>
        <dbReference type="ARBA" id="ARBA00023170"/>
    </source>
</evidence>
<keyword evidence="3" id="KW-0254">Endocytosis</keyword>
<keyword evidence="9 12" id="KW-1015">Disulfide bond</keyword>
<dbReference type="InterPro" id="IPR018097">
    <property type="entry name" value="EGF_Ca-bd_CS"/>
</dbReference>
<dbReference type="PROSITE" id="PS50026">
    <property type="entry name" value="EGF_3"/>
    <property type="match status" value="2"/>
</dbReference>
<keyword evidence="8" id="KW-0472">Membrane</keyword>
<keyword evidence="11" id="KW-0325">Glycoprotein</keyword>
<organism evidence="14 15">
    <name type="scientific">Potamilus streckersoni</name>
    <dbReference type="NCBI Taxonomy" id="2493646"/>
    <lineage>
        <taxon>Eukaryota</taxon>
        <taxon>Metazoa</taxon>
        <taxon>Spiralia</taxon>
        <taxon>Lophotrochozoa</taxon>
        <taxon>Mollusca</taxon>
        <taxon>Bivalvia</taxon>
        <taxon>Autobranchia</taxon>
        <taxon>Heteroconchia</taxon>
        <taxon>Palaeoheterodonta</taxon>
        <taxon>Unionida</taxon>
        <taxon>Unionoidea</taxon>
        <taxon>Unionidae</taxon>
        <taxon>Ambleminae</taxon>
        <taxon>Lampsilini</taxon>
        <taxon>Potamilus</taxon>
    </lineage>
</organism>
<comment type="caution">
    <text evidence="14">The sequence shown here is derived from an EMBL/GenBank/DDBJ whole genome shotgun (WGS) entry which is preliminary data.</text>
</comment>
<dbReference type="InterPro" id="IPR001881">
    <property type="entry name" value="EGF-like_Ca-bd_dom"/>
</dbReference>
<dbReference type="EMBL" id="JAEAOA010000039">
    <property type="protein sequence ID" value="KAK3598134.1"/>
    <property type="molecule type" value="Genomic_DNA"/>
</dbReference>
<keyword evidence="15" id="KW-1185">Reference proteome</keyword>
<evidence type="ECO:0000313" key="14">
    <source>
        <dbReference type="EMBL" id="KAK3598134.1"/>
    </source>
</evidence>
<dbReference type="GO" id="GO:0016020">
    <property type="term" value="C:membrane"/>
    <property type="evidence" value="ECO:0007669"/>
    <property type="project" value="UniProtKB-SubCell"/>
</dbReference>
<accession>A0AAE0SU53</accession>
<dbReference type="GO" id="GO:0005509">
    <property type="term" value="F:calcium ion binding"/>
    <property type="evidence" value="ECO:0007669"/>
    <property type="project" value="InterPro"/>
</dbReference>
<feature type="disulfide bond" evidence="12">
    <location>
        <begin position="61"/>
        <end position="71"/>
    </location>
</feature>
<dbReference type="InterPro" id="IPR000742">
    <property type="entry name" value="EGF"/>
</dbReference>
<keyword evidence="2 12" id="KW-0245">EGF-like domain</keyword>
<reference evidence="14" key="3">
    <citation type="submission" date="2023-05" db="EMBL/GenBank/DDBJ databases">
        <authorList>
            <person name="Smith C.H."/>
        </authorList>
    </citation>
    <scope>NUCLEOTIDE SEQUENCE</scope>
    <source>
        <strain evidence="14">CHS0354</strain>
        <tissue evidence="14">Mantle</tissue>
    </source>
</reference>
<dbReference type="FunFam" id="2.10.25.10:FF:000009">
    <property type="entry name" value="Low-density lipoprotein receptor isoform 1"/>
    <property type="match status" value="2"/>
</dbReference>
<gene>
    <name evidence="14" type="ORF">CHS0354_000071</name>
</gene>
<evidence type="ECO:0000256" key="3">
    <source>
        <dbReference type="ARBA" id="ARBA00022583"/>
    </source>
</evidence>
<feature type="disulfide bond" evidence="12">
    <location>
        <begin position="145"/>
        <end position="155"/>
    </location>
</feature>
<dbReference type="SUPFAM" id="SSF57184">
    <property type="entry name" value="Growth factor receptor domain"/>
    <property type="match status" value="1"/>
</dbReference>
<feature type="domain" description="EGF-like" evidence="13">
    <location>
        <begin position="141"/>
        <end position="180"/>
    </location>
</feature>
<dbReference type="PANTHER" id="PTHR24034">
    <property type="entry name" value="EGF-LIKE DOMAIN-CONTAINING PROTEIN"/>
    <property type="match status" value="1"/>
</dbReference>
<dbReference type="Gene3D" id="2.10.25.10">
    <property type="entry name" value="Laminin"/>
    <property type="match status" value="3"/>
</dbReference>
<sequence>MESTAPKSADVVLEQRDVDECSNSSLNTCEQICINTNGGYVCGCSPGFVQDANRCTDIDECTRVHNCSQICTNTEGNYRCSCEEGFNLNDTDRRSCFPSTPCSAVKIDQCKVMKAMCVARNGFGECYCPKGYENLTGICEDINECNRTQPCTDICININGSYKCSCFAGKELGADGSTCVAFSTSYHPFLRMIETGIKQCASSYVPQIVKRENMETIVKNNVCVAVQTQTNAMP</sequence>
<evidence type="ECO:0000256" key="4">
    <source>
        <dbReference type="ARBA" id="ARBA00022692"/>
    </source>
</evidence>
<evidence type="ECO:0000256" key="5">
    <source>
        <dbReference type="ARBA" id="ARBA00022729"/>
    </source>
</evidence>
<dbReference type="PROSITE" id="PS00010">
    <property type="entry name" value="ASX_HYDROXYL"/>
    <property type="match status" value="3"/>
</dbReference>
<dbReference type="InterPro" id="IPR009030">
    <property type="entry name" value="Growth_fac_rcpt_cys_sf"/>
</dbReference>
<dbReference type="SMART" id="SM00181">
    <property type="entry name" value="EGF"/>
    <property type="match status" value="4"/>
</dbReference>
<evidence type="ECO:0000256" key="6">
    <source>
        <dbReference type="ARBA" id="ARBA00022737"/>
    </source>
</evidence>
<dbReference type="SMART" id="SM00179">
    <property type="entry name" value="EGF_CA"/>
    <property type="match status" value="4"/>
</dbReference>
<proteinExistence type="predicted"/>
<dbReference type="InterPro" id="IPR050751">
    <property type="entry name" value="ECM_structural_protein"/>
</dbReference>
<evidence type="ECO:0000256" key="2">
    <source>
        <dbReference type="ARBA" id="ARBA00022536"/>
    </source>
</evidence>
<dbReference type="PROSITE" id="PS01187">
    <property type="entry name" value="EGF_CA"/>
    <property type="match status" value="1"/>
</dbReference>
<dbReference type="PROSITE" id="PS01186">
    <property type="entry name" value="EGF_2"/>
    <property type="match status" value="1"/>
</dbReference>
<keyword evidence="4" id="KW-0812">Transmembrane</keyword>
<evidence type="ECO:0000259" key="13">
    <source>
        <dbReference type="PROSITE" id="PS50026"/>
    </source>
</evidence>
<evidence type="ECO:0000256" key="8">
    <source>
        <dbReference type="ARBA" id="ARBA00023136"/>
    </source>
</evidence>
<reference evidence="14" key="1">
    <citation type="journal article" date="2021" name="Genome Biol. Evol.">
        <title>A High-Quality Reference Genome for a Parasitic Bivalve with Doubly Uniparental Inheritance (Bivalvia: Unionida).</title>
        <authorList>
            <person name="Smith C.H."/>
        </authorList>
    </citation>
    <scope>NUCLEOTIDE SEQUENCE</scope>
    <source>
        <strain evidence="14">CHS0354</strain>
    </source>
</reference>
<keyword evidence="10" id="KW-0675">Receptor</keyword>
<comment type="subcellular location">
    <subcellularLocation>
        <location evidence="1">Membrane</location>
        <topology evidence="1">Single-pass type I membrane protein</topology>
    </subcellularLocation>
</comment>
<evidence type="ECO:0000256" key="11">
    <source>
        <dbReference type="ARBA" id="ARBA00023180"/>
    </source>
</evidence>
<keyword evidence="5" id="KW-0732">Signal</keyword>
<evidence type="ECO:0000256" key="12">
    <source>
        <dbReference type="PROSITE-ProRule" id="PRU00076"/>
    </source>
</evidence>
<dbReference type="InterPro" id="IPR049883">
    <property type="entry name" value="NOTCH1_EGF-like"/>
</dbReference>
<dbReference type="AlphaFoldDB" id="A0AAE0SU53"/>
<dbReference type="Pfam" id="PF07645">
    <property type="entry name" value="EGF_CA"/>
    <property type="match status" value="3"/>
</dbReference>
<dbReference type="CDD" id="cd00054">
    <property type="entry name" value="EGF_CA"/>
    <property type="match status" value="2"/>
</dbReference>
<keyword evidence="6" id="KW-0677">Repeat</keyword>